<dbReference type="SUPFAM" id="SSF52540">
    <property type="entry name" value="P-loop containing nucleoside triphosphate hydrolases"/>
    <property type="match status" value="1"/>
</dbReference>
<dbReference type="CDD" id="cd03702">
    <property type="entry name" value="IF2_mtIF2_II"/>
    <property type="match status" value="1"/>
</dbReference>
<evidence type="ECO:0000256" key="1">
    <source>
        <dbReference type="ARBA" id="ARBA00007733"/>
    </source>
</evidence>
<dbReference type="PANTHER" id="PTHR43381:SF5">
    <property type="entry name" value="TR-TYPE G DOMAIN-CONTAINING PROTEIN"/>
    <property type="match status" value="1"/>
</dbReference>
<evidence type="ECO:0000256" key="6">
    <source>
        <dbReference type="ARBA" id="ARBA00023134"/>
    </source>
</evidence>
<evidence type="ECO:0000313" key="11">
    <source>
        <dbReference type="EMBL" id="CAK8163436.1"/>
    </source>
</evidence>
<dbReference type="InterPro" id="IPR005225">
    <property type="entry name" value="Small_GTP-bd"/>
</dbReference>
<dbReference type="PROSITE" id="PS51722">
    <property type="entry name" value="G_TR_2"/>
    <property type="match status" value="1"/>
</dbReference>
<feature type="region of interest" description="Disordered" evidence="9">
    <location>
        <begin position="196"/>
        <end position="237"/>
    </location>
</feature>
<dbReference type="SUPFAM" id="SSF52156">
    <property type="entry name" value="Initiation factor IF2/eIF5b, domain 3"/>
    <property type="match status" value="1"/>
</dbReference>
<dbReference type="CDD" id="cd01887">
    <property type="entry name" value="IF2_eIF5B"/>
    <property type="match status" value="1"/>
</dbReference>
<dbReference type="InterPro" id="IPR027417">
    <property type="entry name" value="P-loop_NTPase"/>
</dbReference>
<name>A0ABM9N925_9RICK</name>
<dbReference type="InterPro" id="IPR044145">
    <property type="entry name" value="IF2_II"/>
</dbReference>
<dbReference type="SUPFAM" id="SSF50447">
    <property type="entry name" value="Translation proteins"/>
    <property type="match status" value="2"/>
</dbReference>
<dbReference type="CDD" id="cd03692">
    <property type="entry name" value="mtIF2_IVc"/>
    <property type="match status" value="1"/>
</dbReference>
<keyword evidence="6 7" id="KW-0342">GTP-binding</keyword>
<dbReference type="Gene3D" id="2.40.30.10">
    <property type="entry name" value="Translation factors"/>
    <property type="match status" value="2"/>
</dbReference>
<dbReference type="Pfam" id="PF11987">
    <property type="entry name" value="IF-2"/>
    <property type="match status" value="1"/>
</dbReference>
<comment type="similarity">
    <text evidence="1 7 8">Belongs to the TRAFAC class translation factor GTPase superfamily. Classic translation factor GTPase family. IF-2 subfamily.</text>
</comment>
<dbReference type="InterPro" id="IPR000178">
    <property type="entry name" value="TF_IF2_bacterial-like"/>
</dbReference>
<proteinExistence type="inferred from homology"/>
<evidence type="ECO:0000256" key="8">
    <source>
        <dbReference type="RuleBase" id="RU000644"/>
    </source>
</evidence>
<keyword evidence="7" id="KW-0963">Cytoplasm</keyword>
<comment type="caution">
    <text evidence="7">Lacks conserved residue(s) required for the propagation of feature annotation.</text>
</comment>
<dbReference type="RefSeq" id="WP_338364643.1">
    <property type="nucleotide sequence ID" value="NZ_CAWVOK010000030.1"/>
</dbReference>
<evidence type="ECO:0000313" key="12">
    <source>
        <dbReference type="Proteomes" id="UP001314181"/>
    </source>
</evidence>
<feature type="compositionally biased region" description="Basic and acidic residues" evidence="9">
    <location>
        <begin position="217"/>
        <end position="234"/>
    </location>
</feature>
<gene>
    <name evidence="7 11" type="primary">infB</name>
    <name evidence="11" type="ORF">CAXC1_40012</name>
</gene>
<dbReference type="Pfam" id="PF22042">
    <property type="entry name" value="EF-G_D2"/>
    <property type="match status" value="1"/>
</dbReference>
<keyword evidence="4 7" id="KW-0547">Nucleotide-binding</keyword>
<dbReference type="InterPro" id="IPR000795">
    <property type="entry name" value="T_Tr_GTP-bd_dom"/>
</dbReference>
<feature type="binding site" evidence="7">
    <location>
        <begin position="387"/>
        <end position="394"/>
    </location>
    <ligand>
        <name>GTP</name>
        <dbReference type="ChEBI" id="CHEBI:37565"/>
    </ligand>
</feature>
<dbReference type="Gene3D" id="3.40.50.300">
    <property type="entry name" value="P-loop containing nucleotide triphosphate hydrolases"/>
    <property type="match status" value="1"/>
</dbReference>
<dbReference type="Pfam" id="PF00009">
    <property type="entry name" value="GTP_EFTU"/>
    <property type="match status" value="1"/>
</dbReference>
<dbReference type="HAMAP" id="MF_00100_B">
    <property type="entry name" value="IF_2_B"/>
    <property type="match status" value="1"/>
</dbReference>
<evidence type="ECO:0000256" key="3">
    <source>
        <dbReference type="ARBA" id="ARBA00022540"/>
    </source>
</evidence>
<reference evidence="11 12" key="1">
    <citation type="submission" date="2024-01" db="EMBL/GenBank/DDBJ databases">
        <authorList>
            <person name="Kunselman E."/>
        </authorList>
    </citation>
    <scope>NUCLEOTIDE SEQUENCE [LARGE SCALE GENOMIC DNA]</scope>
    <source>
        <strain evidence="11">2 abalone samples</strain>
    </source>
</reference>
<dbReference type="InterPro" id="IPR036925">
    <property type="entry name" value="TIF_IF2_dom3_sf"/>
</dbReference>
<evidence type="ECO:0000256" key="9">
    <source>
        <dbReference type="SAM" id="MobiDB-lite"/>
    </source>
</evidence>
<dbReference type="EMBL" id="CAWVOK010000030">
    <property type="protein sequence ID" value="CAK8163436.1"/>
    <property type="molecule type" value="Genomic_DNA"/>
</dbReference>
<keyword evidence="5 7" id="KW-0648">Protein biosynthesis</keyword>
<feature type="binding site" evidence="7">
    <location>
        <begin position="488"/>
        <end position="491"/>
    </location>
    <ligand>
        <name>GTP</name>
        <dbReference type="ChEBI" id="CHEBI:37565"/>
    </ligand>
</feature>
<dbReference type="Gene3D" id="3.40.50.10050">
    <property type="entry name" value="Translation initiation factor IF- 2, domain 3"/>
    <property type="match status" value="1"/>
</dbReference>
<comment type="function">
    <text evidence="7 8">One of the essential components for the initiation of protein synthesis. Protects formylmethionyl-tRNA from spontaneous hydrolysis and promotes its binding to the 30S ribosomal subunits. Also involved in the hydrolysis of GTP during the formation of the 70S ribosomal complex.</text>
</comment>
<dbReference type="PANTHER" id="PTHR43381">
    <property type="entry name" value="TRANSLATION INITIATION FACTOR IF-2-RELATED"/>
    <property type="match status" value="1"/>
</dbReference>
<keyword evidence="3 7" id="KW-0396">Initiation factor</keyword>
<evidence type="ECO:0000259" key="10">
    <source>
        <dbReference type="PROSITE" id="PS51722"/>
    </source>
</evidence>
<dbReference type="InterPro" id="IPR015760">
    <property type="entry name" value="TIF_IF2"/>
</dbReference>
<evidence type="ECO:0000256" key="2">
    <source>
        <dbReference type="ARBA" id="ARBA00020675"/>
    </source>
</evidence>
<feature type="binding site" evidence="7">
    <location>
        <begin position="434"/>
        <end position="438"/>
    </location>
    <ligand>
        <name>GTP</name>
        <dbReference type="ChEBI" id="CHEBI:37565"/>
    </ligand>
</feature>
<feature type="compositionally biased region" description="Polar residues" evidence="9">
    <location>
        <begin position="196"/>
        <end position="212"/>
    </location>
</feature>
<evidence type="ECO:0000256" key="4">
    <source>
        <dbReference type="ARBA" id="ARBA00022741"/>
    </source>
</evidence>
<dbReference type="InterPro" id="IPR009000">
    <property type="entry name" value="Transl_B-barrel_sf"/>
</dbReference>
<dbReference type="GO" id="GO:0003743">
    <property type="term" value="F:translation initiation factor activity"/>
    <property type="evidence" value="ECO:0007669"/>
    <property type="project" value="UniProtKB-KW"/>
</dbReference>
<protein>
    <recommendedName>
        <fullName evidence="2 7">Translation initiation factor IF-2</fullName>
    </recommendedName>
</protein>
<sequence>MKKLDGLNSEINMASSEMDGNKKGTLTLNRSDIVINDAGEFIRTGSASKSRVVKVVRRNRSKNDRDVADIDLSNDDYDKRKKVLEKSISDEYQKKMNVQLSEDNNTLMALHSAFDNLPTDNIKEKKEIINSNTAKDKAEKQHNLKNSISSKDSGAVIKNDIDVIAMLSTAQKNDNALRDSNKINGKSDVGLKTTVVNKDSQEQSQDVKNAKQSVLGKRQDKLPYSKKSSNDKDANTNAMRFKKSTATSNELVDIKNWRAGLDQTNVEDERTRVRELFNRRQVTKRKHKITKNNSTIIKSIDVFDSMTIDSLAKAMSIKMLEVKKIAKSLGIDIANDFDVDSAQMIVESFGHKAIKKDELLTVDGIISSFAGDDVEMKPCPPVVTVMGHVDHGKTSLLDAIRQSSVTSTEIGGITQRTAAYQACTKSGSNITFIDTPGHEAFTDMRLRGANVTNLVVLVVAADDGVMPQTIEAINHAKAANVPIIVAVNKIDKDGANVQKVLSSLLSYGIVAESMGGEVLTVEVSALKAINLDVLENIIILQSEISGILANYKCPAHGVVLESKMVAGKGSCVSVLVKGGILHSGSMVVSGGCYGLVRSMTLWNNKRVTEASPATPVELVGLNGLPKVGEKFVVVSNNKMAKEIVDNYHKSNNLMQQEENNTTSQIESFFVTNTKKNLDLVIKADSHGSCEAVLHIVNSIENEEVDVNIIHHGIGDINESDVLLATISKAKIIAFNVSADSKISSMAKLRSIQISIYQIIYDIINDIKNSISAMLSPIVTRKQIATVSVRKVFAIDRMTVAGSYVLDGIVKKDMDVDVLRNGNCIYQGKIKSLQRSKNSVQEVNMGFECGIAIAGCSDIDEGDVIKVYEVSKQKRVL</sequence>
<comment type="subcellular location">
    <subcellularLocation>
        <location evidence="7">Cytoplasm</location>
    </subcellularLocation>
</comment>
<dbReference type="NCBIfam" id="TIGR00231">
    <property type="entry name" value="small_GTP"/>
    <property type="match status" value="1"/>
</dbReference>
<organism evidence="11 12">
    <name type="scientific">Candidatus Xenohaliotis californiensis</name>
    <dbReference type="NCBI Taxonomy" id="84677"/>
    <lineage>
        <taxon>Bacteria</taxon>
        <taxon>Pseudomonadati</taxon>
        <taxon>Pseudomonadota</taxon>
        <taxon>Alphaproteobacteria</taxon>
        <taxon>Rickettsiales</taxon>
        <taxon>Anaplasmataceae</taxon>
        <taxon>Candidatus Xenohaliotis</taxon>
    </lineage>
</organism>
<dbReference type="Proteomes" id="UP001314181">
    <property type="component" value="Unassembled WGS sequence"/>
</dbReference>
<dbReference type="NCBIfam" id="TIGR00487">
    <property type="entry name" value="IF-2"/>
    <property type="match status" value="1"/>
</dbReference>
<dbReference type="InterPro" id="IPR023115">
    <property type="entry name" value="TIF_IF2_dom3"/>
</dbReference>
<feature type="domain" description="Tr-type G" evidence="10">
    <location>
        <begin position="378"/>
        <end position="546"/>
    </location>
</feature>
<comment type="caution">
    <text evidence="11">The sequence shown here is derived from an EMBL/GenBank/DDBJ whole genome shotgun (WGS) entry which is preliminary data.</text>
</comment>
<keyword evidence="12" id="KW-1185">Reference proteome</keyword>
<evidence type="ECO:0000256" key="7">
    <source>
        <dbReference type="HAMAP-Rule" id="MF_00100"/>
    </source>
</evidence>
<evidence type="ECO:0000256" key="5">
    <source>
        <dbReference type="ARBA" id="ARBA00022917"/>
    </source>
</evidence>
<dbReference type="InterPro" id="IPR053905">
    <property type="entry name" value="EF-G-like_DII"/>
</dbReference>
<accession>A0ABM9N925</accession>